<proteinExistence type="predicted"/>
<name>A0A059C3Y2_EUCGR</name>
<evidence type="ECO:0000313" key="1">
    <source>
        <dbReference type="EMBL" id="KCW73178.1"/>
    </source>
</evidence>
<dbReference type="AlphaFoldDB" id="A0A059C3Y2"/>
<protein>
    <submittedName>
        <fullName evidence="1">Uncharacterized protein</fullName>
    </submittedName>
</protein>
<reference evidence="1" key="1">
    <citation type="submission" date="2013-07" db="EMBL/GenBank/DDBJ databases">
        <title>The genome of Eucalyptus grandis.</title>
        <authorList>
            <person name="Schmutz J."/>
            <person name="Hayes R."/>
            <person name="Myburg A."/>
            <person name="Tuskan G."/>
            <person name="Grattapaglia D."/>
            <person name="Rokhsar D.S."/>
        </authorList>
    </citation>
    <scope>NUCLEOTIDE SEQUENCE</scope>
    <source>
        <tissue evidence="1">Leaf extractions</tissue>
    </source>
</reference>
<dbReference type="InParanoid" id="A0A059C3Y2"/>
<organism evidence="1">
    <name type="scientific">Eucalyptus grandis</name>
    <name type="common">Flooded gum</name>
    <dbReference type="NCBI Taxonomy" id="71139"/>
    <lineage>
        <taxon>Eukaryota</taxon>
        <taxon>Viridiplantae</taxon>
        <taxon>Streptophyta</taxon>
        <taxon>Embryophyta</taxon>
        <taxon>Tracheophyta</taxon>
        <taxon>Spermatophyta</taxon>
        <taxon>Magnoliopsida</taxon>
        <taxon>eudicotyledons</taxon>
        <taxon>Gunneridae</taxon>
        <taxon>Pentapetalae</taxon>
        <taxon>rosids</taxon>
        <taxon>malvids</taxon>
        <taxon>Myrtales</taxon>
        <taxon>Myrtaceae</taxon>
        <taxon>Myrtoideae</taxon>
        <taxon>Eucalypteae</taxon>
        <taxon>Eucalyptus</taxon>
    </lineage>
</organism>
<gene>
    <name evidence="1" type="ORF">EUGRSUZ_E01633</name>
</gene>
<sequence>MGIGGWSLRFRHRRMAKSNRPVYPNFDCVGITWWQLLAHLQSSMSFAEQSSKICRFQTESQHKKPRNMLDHTVTDQVDIERYALRP</sequence>
<dbReference type="EMBL" id="KK198757">
    <property type="protein sequence ID" value="KCW73178.1"/>
    <property type="molecule type" value="Genomic_DNA"/>
</dbReference>
<dbReference type="Gramene" id="KCW73178">
    <property type="protein sequence ID" value="KCW73178"/>
    <property type="gene ID" value="EUGRSUZ_E01633"/>
</dbReference>
<accession>A0A059C3Y2</accession>